<evidence type="ECO:0000313" key="8">
    <source>
        <dbReference type="Proteomes" id="UP001239445"/>
    </source>
</evidence>
<evidence type="ECO:0000313" key="7">
    <source>
        <dbReference type="EMBL" id="KAK1752816.1"/>
    </source>
</evidence>
<feature type="chain" id="PRO_5042547954" description="FAD-binding PCMH-type domain-containing protein" evidence="5">
    <location>
        <begin position="21"/>
        <end position="487"/>
    </location>
</feature>
<dbReference type="PANTHER" id="PTHR42973">
    <property type="entry name" value="BINDING OXIDOREDUCTASE, PUTATIVE (AFU_ORTHOLOGUE AFUA_1G17690)-RELATED"/>
    <property type="match status" value="1"/>
</dbReference>
<proteinExistence type="inferred from homology"/>
<dbReference type="Proteomes" id="UP001239445">
    <property type="component" value="Unassembled WGS sequence"/>
</dbReference>
<keyword evidence="4" id="KW-0560">Oxidoreductase</keyword>
<evidence type="ECO:0000256" key="3">
    <source>
        <dbReference type="ARBA" id="ARBA00022827"/>
    </source>
</evidence>
<evidence type="ECO:0000256" key="2">
    <source>
        <dbReference type="ARBA" id="ARBA00022630"/>
    </source>
</evidence>
<dbReference type="EMBL" id="MU839839">
    <property type="protein sequence ID" value="KAK1752816.1"/>
    <property type="molecule type" value="Genomic_DNA"/>
</dbReference>
<dbReference type="AlphaFoldDB" id="A0AAJ0F2W9"/>
<dbReference type="Gene3D" id="3.30.465.10">
    <property type="match status" value="1"/>
</dbReference>
<dbReference type="SUPFAM" id="SSF56176">
    <property type="entry name" value="FAD-binding/transporter-associated domain-like"/>
    <property type="match status" value="1"/>
</dbReference>
<organism evidence="7 8">
    <name type="scientific">Echria macrotheca</name>
    <dbReference type="NCBI Taxonomy" id="438768"/>
    <lineage>
        <taxon>Eukaryota</taxon>
        <taxon>Fungi</taxon>
        <taxon>Dikarya</taxon>
        <taxon>Ascomycota</taxon>
        <taxon>Pezizomycotina</taxon>
        <taxon>Sordariomycetes</taxon>
        <taxon>Sordariomycetidae</taxon>
        <taxon>Sordariales</taxon>
        <taxon>Schizotheciaceae</taxon>
        <taxon>Echria</taxon>
    </lineage>
</organism>
<evidence type="ECO:0000256" key="5">
    <source>
        <dbReference type="SAM" id="SignalP"/>
    </source>
</evidence>
<keyword evidence="2" id="KW-0285">Flavoprotein</keyword>
<dbReference type="PANTHER" id="PTHR42973:SF13">
    <property type="entry name" value="FAD-BINDING PCMH-TYPE DOMAIN-CONTAINING PROTEIN"/>
    <property type="match status" value="1"/>
</dbReference>
<feature type="signal peptide" evidence="5">
    <location>
        <begin position="1"/>
        <end position="20"/>
    </location>
</feature>
<evidence type="ECO:0000256" key="1">
    <source>
        <dbReference type="ARBA" id="ARBA00005466"/>
    </source>
</evidence>
<dbReference type="InterPro" id="IPR016169">
    <property type="entry name" value="FAD-bd_PCMH_sub2"/>
</dbReference>
<keyword evidence="8" id="KW-1185">Reference proteome</keyword>
<comment type="caution">
    <text evidence="7">The sequence shown here is derived from an EMBL/GenBank/DDBJ whole genome shotgun (WGS) entry which is preliminary data.</text>
</comment>
<evidence type="ECO:0000256" key="4">
    <source>
        <dbReference type="ARBA" id="ARBA00023002"/>
    </source>
</evidence>
<sequence length="487" mass="52473">MAHKLLFVAAALCFMQVIAGAVYNAAAHTCETIKREISPASTVEYPGVLSPILADDATAHWFQSSNQVPTCVVEPASALDVSIALRAIAADRTPFAVMSGGHASNPGFSSTQGVHISLRRLNQVVLSSDRTSVEIGFGQGWMDVYKKLDATGINVVGGRVPGPGVGGFTLGGGYSWKTNQHGLTCDTVKLYNLVLPNGTITTASENVNPDIFFALKGGLNRFGIVTSAVLNTHPQTKVHGGLIIYPATSIPALLDLTANFSDNNTDPKTQIITTIGGSPTGPTAIALLFHDGPTKPTSLRAFEAIPHLVDTVETQSFLQFVEGIPSELAQVANRRGAFATFSTSNLTPRFLYAIQAECELFGKIMAQHGGLTASYDIEPFTRYGQFATESAYPHGHSPLPLNLYFSWADKSEDEFWHKQMRESLGRLKQMAVEEQIYSPSLTQYPNYALAGAAAEELYGHLNAARLREIRRVVDPLRVMDLAGGFEI</sequence>
<keyword evidence="5" id="KW-0732">Signal</keyword>
<feature type="domain" description="FAD-binding PCMH-type" evidence="6">
    <location>
        <begin position="65"/>
        <end position="235"/>
    </location>
</feature>
<dbReference type="Pfam" id="PF01565">
    <property type="entry name" value="FAD_binding_4"/>
    <property type="match status" value="1"/>
</dbReference>
<dbReference type="InterPro" id="IPR006094">
    <property type="entry name" value="Oxid_FAD_bind_N"/>
</dbReference>
<reference evidence="7" key="1">
    <citation type="submission" date="2023-06" db="EMBL/GenBank/DDBJ databases">
        <title>Genome-scale phylogeny and comparative genomics of the fungal order Sordariales.</title>
        <authorList>
            <consortium name="Lawrence Berkeley National Laboratory"/>
            <person name="Hensen N."/>
            <person name="Bonometti L."/>
            <person name="Westerberg I."/>
            <person name="Brannstrom I.O."/>
            <person name="Guillou S."/>
            <person name="Cros-Aarteil S."/>
            <person name="Calhoun S."/>
            <person name="Haridas S."/>
            <person name="Kuo A."/>
            <person name="Mondo S."/>
            <person name="Pangilinan J."/>
            <person name="Riley R."/>
            <person name="Labutti K."/>
            <person name="Andreopoulos B."/>
            <person name="Lipzen A."/>
            <person name="Chen C."/>
            <person name="Yanf M."/>
            <person name="Daum C."/>
            <person name="Ng V."/>
            <person name="Clum A."/>
            <person name="Steindorff A."/>
            <person name="Ohm R."/>
            <person name="Martin F."/>
            <person name="Silar P."/>
            <person name="Natvig D."/>
            <person name="Lalanne C."/>
            <person name="Gautier V."/>
            <person name="Ament-Velasquez S.L."/>
            <person name="Kruys A."/>
            <person name="Hutchinson M.I."/>
            <person name="Powell A.J."/>
            <person name="Barry K."/>
            <person name="Miller A.N."/>
            <person name="Grigoriev I.V."/>
            <person name="Debuchy R."/>
            <person name="Gladieux P."/>
            <person name="Thoren M.H."/>
            <person name="Johannesson H."/>
        </authorList>
    </citation>
    <scope>NUCLEOTIDE SEQUENCE</scope>
    <source>
        <strain evidence="7">PSN4</strain>
    </source>
</reference>
<keyword evidence="3" id="KW-0274">FAD</keyword>
<dbReference type="PROSITE" id="PS51387">
    <property type="entry name" value="FAD_PCMH"/>
    <property type="match status" value="1"/>
</dbReference>
<dbReference type="InterPro" id="IPR036318">
    <property type="entry name" value="FAD-bd_PCMH-like_sf"/>
</dbReference>
<name>A0AAJ0F2W9_9PEZI</name>
<dbReference type="InterPro" id="IPR016166">
    <property type="entry name" value="FAD-bd_PCMH"/>
</dbReference>
<gene>
    <name evidence="7" type="ORF">QBC47DRAFT_63097</name>
</gene>
<dbReference type="InterPro" id="IPR016167">
    <property type="entry name" value="FAD-bd_PCMH_sub1"/>
</dbReference>
<accession>A0AAJ0F2W9</accession>
<protein>
    <recommendedName>
        <fullName evidence="6">FAD-binding PCMH-type domain-containing protein</fullName>
    </recommendedName>
</protein>
<evidence type="ECO:0000259" key="6">
    <source>
        <dbReference type="PROSITE" id="PS51387"/>
    </source>
</evidence>
<comment type="similarity">
    <text evidence="1">Belongs to the oxygen-dependent FAD-linked oxidoreductase family.</text>
</comment>
<dbReference type="Gene3D" id="3.40.462.20">
    <property type="match status" value="1"/>
</dbReference>
<dbReference type="GO" id="GO:0071949">
    <property type="term" value="F:FAD binding"/>
    <property type="evidence" value="ECO:0007669"/>
    <property type="project" value="InterPro"/>
</dbReference>
<dbReference type="InterPro" id="IPR050416">
    <property type="entry name" value="FAD-linked_Oxidoreductase"/>
</dbReference>
<dbReference type="Gene3D" id="3.30.43.10">
    <property type="entry name" value="Uridine Diphospho-n-acetylenolpyruvylglucosamine Reductase, domain 2"/>
    <property type="match status" value="1"/>
</dbReference>
<dbReference type="GO" id="GO:0016491">
    <property type="term" value="F:oxidoreductase activity"/>
    <property type="evidence" value="ECO:0007669"/>
    <property type="project" value="UniProtKB-KW"/>
</dbReference>